<dbReference type="Proteomes" id="UP000887576">
    <property type="component" value="Unplaced"/>
</dbReference>
<protein>
    <submittedName>
        <fullName evidence="2">PLD phosphodiesterase domain-containing protein</fullName>
    </submittedName>
</protein>
<accession>A0AC34R6X9</accession>
<evidence type="ECO:0000313" key="1">
    <source>
        <dbReference type="Proteomes" id="UP000887576"/>
    </source>
</evidence>
<proteinExistence type="predicted"/>
<dbReference type="WBParaSite" id="JU765_v2.g4008.t1">
    <property type="protein sequence ID" value="JU765_v2.g4008.t1"/>
    <property type="gene ID" value="JU765_v2.g4008"/>
</dbReference>
<sequence length="501" mass="57643">MENKLIMKNEKSEEHYRFYALAFCIILASLLFYALLATKPTKPMQKIRNQTLENIFSFDEKKCFQTCSIEIVESIPENLTFNGFIPRSTYESWLDLINDAQNTILIAAYKSSLRGKHVFGNFNQKYSAEGEAIYESIQSAGIDKKILIKMVENGPSKDKGDNEDGKSLENKGAIQRRSLNLRNIVGSGTMHSKFIVVDNKDFYLGSANFDWRSLNQKMELGIYAKNCDCLAQDLTNIFNTYWHGAKAETIERYNEIQRHQPEALFNMQKPLLINYAGEKAEIYLASSPRMKEVPSRTWDLDAIVHEINRAKKYLYIHVMDYFPMYLYTQNKKFWPVLDNALRSAIMRGVDVKLIVAALHNPEISLRFVKSLEALKGLTENATFEARVFKVPTSTNIQKVMQRERRTHNKFLVTETASIIGTSNWAADYFDGKGTGVAVVIQQKIKDKNSFIKKMTEIFIRDWDSSYTHPLDEYLQNCVDQRTADYCESLKDESLFATVQSS</sequence>
<evidence type="ECO:0000313" key="2">
    <source>
        <dbReference type="WBParaSite" id="JU765_v2.g4008.t1"/>
    </source>
</evidence>
<reference evidence="2" key="1">
    <citation type="submission" date="2022-11" db="UniProtKB">
        <authorList>
            <consortium name="WormBaseParasite"/>
        </authorList>
    </citation>
    <scope>IDENTIFICATION</scope>
</reference>
<name>A0AC34R6X9_9BILA</name>
<organism evidence="1 2">
    <name type="scientific">Panagrolaimus sp. JU765</name>
    <dbReference type="NCBI Taxonomy" id="591449"/>
    <lineage>
        <taxon>Eukaryota</taxon>
        <taxon>Metazoa</taxon>
        <taxon>Ecdysozoa</taxon>
        <taxon>Nematoda</taxon>
        <taxon>Chromadorea</taxon>
        <taxon>Rhabditida</taxon>
        <taxon>Tylenchina</taxon>
        <taxon>Panagrolaimomorpha</taxon>
        <taxon>Panagrolaimoidea</taxon>
        <taxon>Panagrolaimidae</taxon>
        <taxon>Panagrolaimus</taxon>
    </lineage>
</organism>